<dbReference type="SUPFAM" id="SSF51735">
    <property type="entry name" value="NAD(P)-binding Rossmann-fold domains"/>
    <property type="match status" value="1"/>
</dbReference>
<dbReference type="InterPro" id="IPR036291">
    <property type="entry name" value="NAD(P)-bd_dom_sf"/>
</dbReference>
<reference evidence="4" key="1">
    <citation type="submission" date="2016-10" db="EMBL/GenBank/DDBJ databases">
        <authorList>
            <person name="Varghese N."/>
            <person name="Submissions S."/>
        </authorList>
    </citation>
    <scope>NUCLEOTIDE SEQUENCE [LARGE SCALE GENOMIC DNA]</scope>
    <source>
        <strain evidence="4">DSM 45237</strain>
    </source>
</reference>
<feature type="domain" description="GFO/IDH/MocA-like oxidoreductase" evidence="2">
    <location>
        <begin position="148"/>
        <end position="314"/>
    </location>
</feature>
<evidence type="ECO:0000313" key="3">
    <source>
        <dbReference type="EMBL" id="SEF17997.1"/>
    </source>
</evidence>
<gene>
    <name evidence="3" type="ORF">SAMN04488561_6166</name>
</gene>
<evidence type="ECO:0000313" key="4">
    <source>
        <dbReference type="Proteomes" id="UP000181980"/>
    </source>
</evidence>
<protein>
    <submittedName>
        <fullName evidence="3">Predicted dehydrogenase</fullName>
    </submittedName>
</protein>
<evidence type="ECO:0000259" key="1">
    <source>
        <dbReference type="Pfam" id="PF01408"/>
    </source>
</evidence>
<sequence length="411" mass="43795">MTAQRETGRGRYRVGVIGAGVRAGAYFTNIPAELTGTIELAAVADPDPARREAFGKLFGGESATPYETGAELLAPEALAASELDAVVIGTPNDQHAPDIVAAADAGLTVLAEKPVAISVAECAALWAATERAADRIVVGFVLRYVPFYARVREIVAGGSLGEILAIDADENLGTGLTRLFHRSWRASAARSGGFMVEKCCHDFDILNWLVGTPPVRVFSMAARSHFRPRPEAEKRERFITRDTGLELDFGERDWTDVFVPHEENNPYDLGADIPDHQQAIVEFAGGTLCTLTAAMAQPHTNRRLRIFGTDGALEGDLASGRIVVSSPNPADDGWRSHEELVTTNDSGHHGGDAVIGHAFWHTVAGVPDLSRAGVREGIAAVLVAAGAEESAATGRQVDLTAHHRQVFGPVV</sequence>
<dbReference type="Gene3D" id="3.30.360.10">
    <property type="entry name" value="Dihydrodipicolinate Reductase, domain 2"/>
    <property type="match status" value="1"/>
</dbReference>
<organism evidence="3 4">
    <name type="scientific">Jiangella alba</name>
    <dbReference type="NCBI Taxonomy" id="561176"/>
    <lineage>
        <taxon>Bacteria</taxon>
        <taxon>Bacillati</taxon>
        <taxon>Actinomycetota</taxon>
        <taxon>Actinomycetes</taxon>
        <taxon>Jiangellales</taxon>
        <taxon>Jiangellaceae</taxon>
        <taxon>Jiangella</taxon>
    </lineage>
</organism>
<dbReference type="Pfam" id="PF01408">
    <property type="entry name" value="GFO_IDH_MocA"/>
    <property type="match status" value="1"/>
</dbReference>
<dbReference type="Gene3D" id="3.40.50.720">
    <property type="entry name" value="NAD(P)-binding Rossmann-like Domain"/>
    <property type="match status" value="1"/>
</dbReference>
<proteinExistence type="predicted"/>
<accession>A0A1H5PYA9</accession>
<keyword evidence="4" id="KW-1185">Reference proteome</keyword>
<dbReference type="Pfam" id="PF22725">
    <property type="entry name" value="GFO_IDH_MocA_C3"/>
    <property type="match status" value="1"/>
</dbReference>
<dbReference type="Proteomes" id="UP000181980">
    <property type="component" value="Unassembled WGS sequence"/>
</dbReference>
<dbReference type="STRING" id="561176.SAMN04488561_6166"/>
<dbReference type="EMBL" id="FNUC01000004">
    <property type="protein sequence ID" value="SEF17997.1"/>
    <property type="molecule type" value="Genomic_DNA"/>
</dbReference>
<dbReference type="PANTHER" id="PTHR43377">
    <property type="entry name" value="BILIVERDIN REDUCTASE A"/>
    <property type="match status" value="1"/>
</dbReference>
<dbReference type="PANTHER" id="PTHR43377:SF2">
    <property type="entry name" value="BINDING ROSSMANN FOLD OXIDOREDUCTASE, PUTATIVE (AFU_ORTHOLOGUE AFUA_4G00560)-RELATED"/>
    <property type="match status" value="1"/>
</dbReference>
<dbReference type="InterPro" id="IPR000683">
    <property type="entry name" value="Gfo/Idh/MocA-like_OxRdtase_N"/>
</dbReference>
<dbReference type="AlphaFoldDB" id="A0A1H5PYA9"/>
<feature type="domain" description="Gfo/Idh/MocA-like oxidoreductase N-terminal" evidence="1">
    <location>
        <begin position="13"/>
        <end position="140"/>
    </location>
</feature>
<name>A0A1H5PYA9_9ACTN</name>
<dbReference type="SUPFAM" id="SSF55347">
    <property type="entry name" value="Glyceraldehyde-3-phosphate dehydrogenase-like, C-terminal domain"/>
    <property type="match status" value="1"/>
</dbReference>
<dbReference type="RefSeq" id="WP_069114289.1">
    <property type="nucleotide sequence ID" value="NZ_FNUC01000004.1"/>
</dbReference>
<evidence type="ECO:0000259" key="2">
    <source>
        <dbReference type="Pfam" id="PF22725"/>
    </source>
</evidence>
<dbReference type="InterPro" id="IPR055170">
    <property type="entry name" value="GFO_IDH_MocA-like_dom"/>
</dbReference>
<dbReference type="GO" id="GO:0000166">
    <property type="term" value="F:nucleotide binding"/>
    <property type="evidence" value="ECO:0007669"/>
    <property type="project" value="InterPro"/>
</dbReference>
<dbReference type="InterPro" id="IPR051450">
    <property type="entry name" value="Gfo/Idh/MocA_Oxidoreductases"/>
</dbReference>